<evidence type="ECO:0000256" key="3">
    <source>
        <dbReference type="ARBA" id="ARBA00022729"/>
    </source>
</evidence>
<dbReference type="OrthoDB" id="625727at2"/>
<dbReference type="InterPro" id="IPR011990">
    <property type="entry name" value="TPR-like_helical_dom_sf"/>
</dbReference>
<protein>
    <submittedName>
        <fullName evidence="8">RagB/SusD family nutrient uptake outer membrane protein</fullName>
    </submittedName>
</protein>
<dbReference type="RefSeq" id="WP_129131906.1">
    <property type="nucleotide sequence ID" value="NZ_SDHW01000005.1"/>
</dbReference>
<organism evidence="8 9">
    <name type="scientific">Lacibacter luteus</name>
    <dbReference type="NCBI Taxonomy" id="2508719"/>
    <lineage>
        <taxon>Bacteria</taxon>
        <taxon>Pseudomonadati</taxon>
        <taxon>Bacteroidota</taxon>
        <taxon>Chitinophagia</taxon>
        <taxon>Chitinophagales</taxon>
        <taxon>Chitinophagaceae</taxon>
        <taxon>Lacibacter</taxon>
    </lineage>
</organism>
<dbReference type="AlphaFoldDB" id="A0A4Q1CGE8"/>
<dbReference type="InterPro" id="IPR012944">
    <property type="entry name" value="SusD_RagB_dom"/>
</dbReference>
<comment type="similarity">
    <text evidence="2">Belongs to the SusD family.</text>
</comment>
<keyword evidence="4" id="KW-0472">Membrane</keyword>
<name>A0A4Q1CGE8_9BACT</name>
<evidence type="ECO:0000256" key="5">
    <source>
        <dbReference type="ARBA" id="ARBA00023237"/>
    </source>
</evidence>
<dbReference type="EMBL" id="SDHW01000005">
    <property type="protein sequence ID" value="RXK58850.1"/>
    <property type="molecule type" value="Genomic_DNA"/>
</dbReference>
<accession>A0A4Q1CGE8</accession>
<dbReference type="Gene3D" id="1.25.40.390">
    <property type="match status" value="1"/>
</dbReference>
<dbReference type="GO" id="GO:0009279">
    <property type="term" value="C:cell outer membrane"/>
    <property type="evidence" value="ECO:0007669"/>
    <property type="project" value="UniProtKB-SubCell"/>
</dbReference>
<dbReference type="Pfam" id="PF14322">
    <property type="entry name" value="SusD-like_3"/>
    <property type="match status" value="1"/>
</dbReference>
<feature type="domain" description="SusD-like N-terminal" evidence="7">
    <location>
        <begin position="103"/>
        <end position="221"/>
    </location>
</feature>
<evidence type="ECO:0000256" key="4">
    <source>
        <dbReference type="ARBA" id="ARBA00023136"/>
    </source>
</evidence>
<dbReference type="Proteomes" id="UP000290204">
    <property type="component" value="Unassembled WGS sequence"/>
</dbReference>
<evidence type="ECO:0000313" key="9">
    <source>
        <dbReference type="Proteomes" id="UP000290204"/>
    </source>
</evidence>
<dbReference type="SUPFAM" id="SSF48452">
    <property type="entry name" value="TPR-like"/>
    <property type="match status" value="1"/>
</dbReference>
<keyword evidence="5" id="KW-0998">Cell outer membrane</keyword>
<sequence length="452" mass="50015">MQSINNYILIFCFAVFVTACEKFVRIPVPETQVQAQRIFSDERSAEAALTGLYAQLTATTLSITNGGLSIYPALSADELYNTSPSADLDPFYTNSIPATNGTGINTRLWSAAYKYIYHCNSIIEQLETASLSAAFKNRAMAEAKLIRSLLYSFLVQLFNDVPLVLTTSYETNAVLPRTASAKVLEQMLTDAADAYDHLPLTGVKAKPVKATAAALLARYYLLAGNYAEAEKKAALVIDANTYSLAANLNNVFTNTSTETIWHLPKDQGNTAEGAAFVPASATVRPAYALSNSLLNAFEPNDQRKTAWTKSNTVSGFTYVYPNKYKARLATPVTEAAVVIRVAELLLIRAEARAKQDKLVEATADMNSIRLRAGLTATNNLSKEQLLLAIEKERRTELFTEWGHRWFDLKRTGRIDEVMQAEKPGWKSTAQWYPIPQNELLRNAFLTQNPGYE</sequence>
<dbReference type="Pfam" id="PF07980">
    <property type="entry name" value="SusD_RagB"/>
    <property type="match status" value="1"/>
</dbReference>
<evidence type="ECO:0000256" key="2">
    <source>
        <dbReference type="ARBA" id="ARBA00006275"/>
    </source>
</evidence>
<keyword evidence="3" id="KW-0732">Signal</keyword>
<comment type="subcellular location">
    <subcellularLocation>
        <location evidence="1">Cell outer membrane</location>
    </subcellularLocation>
</comment>
<dbReference type="InterPro" id="IPR033985">
    <property type="entry name" value="SusD-like_N"/>
</dbReference>
<dbReference type="CDD" id="cd08977">
    <property type="entry name" value="SusD"/>
    <property type="match status" value="1"/>
</dbReference>
<comment type="caution">
    <text evidence="8">The sequence shown here is derived from an EMBL/GenBank/DDBJ whole genome shotgun (WGS) entry which is preliminary data.</text>
</comment>
<feature type="domain" description="RagB/SusD" evidence="6">
    <location>
        <begin position="317"/>
        <end position="451"/>
    </location>
</feature>
<reference evidence="8 9" key="1">
    <citation type="submission" date="2019-01" db="EMBL/GenBank/DDBJ databases">
        <title>Lacibacter sp. strain TTM-7.</title>
        <authorList>
            <person name="Chen W.-M."/>
        </authorList>
    </citation>
    <scope>NUCLEOTIDE SEQUENCE [LARGE SCALE GENOMIC DNA]</scope>
    <source>
        <strain evidence="8 9">TTM-7</strain>
    </source>
</reference>
<gene>
    <name evidence="8" type="ORF">ESA94_15795</name>
</gene>
<keyword evidence="9" id="KW-1185">Reference proteome</keyword>
<evidence type="ECO:0000259" key="7">
    <source>
        <dbReference type="Pfam" id="PF14322"/>
    </source>
</evidence>
<proteinExistence type="inferred from homology"/>
<evidence type="ECO:0000313" key="8">
    <source>
        <dbReference type="EMBL" id="RXK58850.1"/>
    </source>
</evidence>
<evidence type="ECO:0000256" key="1">
    <source>
        <dbReference type="ARBA" id="ARBA00004442"/>
    </source>
</evidence>
<evidence type="ECO:0000259" key="6">
    <source>
        <dbReference type="Pfam" id="PF07980"/>
    </source>
</evidence>